<evidence type="ECO:0000313" key="4">
    <source>
        <dbReference type="Proteomes" id="UP000192726"/>
    </source>
</evidence>
<accession>A0A1V0TVE4</accession>
<keyword evidence="2" id="KW-0812">Transmembrane</keyword>
<dbReference type="RefSeq" id="WP_083106700.1">
    <property type="nucleotide sequence ID" value="NZ_CP020569.1"/>
</dbReference>
<feature type="transmembrane region" description="Helical" evidence="2">
    <location>
        <begin position="114"/>
        <end position="135"/>
    </location>
</feature>
<keyword evidence="2" id="KW-0472">Membrane</keyword>
<reference evidence="3 4" key="1">
    <citation type="submission" date="2017-04" db="EMBL/GenBank/DDBJ databases">
        <title>Complete Genome Sequence of Streptomyces gilvosporeus F607, a Capable Producer of Natamycin.</title>
        <authorList>
            <person name="Zong G."/>
            <person name="Zhong C."/>
            <person name="Fu J."/>
            <person name="Qin R."/>
            <person name="Cao G."/>
        </authorList>
    </citation>
    <scope>NUCLEOTIDE SEQUENCE [LARGE SCALE GENOMIC DNA]</scope>
    <source>
        <strain evidence="3 4">F607</strain>
    </source>
</reference>
<dbReference type="AlphaFoldDB" id="A0A1V0TVE4"/>
<sequence length="182" mass="18784">MAQQYPAPPPDDEPGHPAYTKPAGGGPAADNPYAAPQAPPAYGYPAAGPPQPAPLAVPGPLTVPGPVPAGTVLTLGDIAVAGDTIVTPAGPMPLKGAVWTCTDMSRTREKIQTAGVVLAVAFVFFCAVGLLFLLMKERITTGYVQVTVNGGGRHHTTLIPVQSPEQVMYVFQQVAYARSLSV</sequence>
<feature type="compositionally biased region" description="Low complexity" evidence="1">
    <location>
        <begin position="28"/>
        <end position="46"/>
    </location>
</feature>
<dbReference type="KEGG" id="sgv:B1H19_23110"/>
<evidence type="ECO:0000256" key="1">
    <source>
        <dbReference type="SAM" id="MobiDB-lite"/>
    </source>
</evidence>
<dbReference type="EMBL" id="CP020569">
    <property type="protein sequence ID" value="ARF56672.1"/>
    <property type="molecule type" value="Genomic_DNA"/>
</dbReference>
<dbReference type="STRING" id="553510.B1H19_23110"/>
<protein>
    <submittedName>
        <fullName evidence="3">Uncharacterized protein</fullName>
    </submittedName>
</protein>
<dbReference type="Proteomes" id="UP000192726">
    <property type="component" value="Chromosome"/>
</dbReference>
<evidence type="ECO:0000256" key="2">
    <source>
        <dbReference type="SAM" id="Phobius"/>
    </source>
</evidence>
<proteinExistence type="predicted"/>
<keyword evidence="2" id="KW-1133">Transmembrane helix</keyword>
<name>A0A1V0TVE4_9ACTN</name>
<gene>
    <name evidence="3" type="ORF">B1H19_23110</name>
</gene>
<dbReference type="OrthoDB" id="5111891at2"/>
<feature type="region of interest" description="Disordered" evidence="1">
    <location>
        <begin position="1"/>
        <end position="47"/>
    </location>
</feature>
<evidence type="ECO:0000313" key="3">
    <source>
        <dbReference type="EMBL" id="ARF56672.1"/>
    </source>
</evidence>
<keyword evidence="4" id="KW-1185">Reference proteome</keyword>
<organism evidence="3 4">
    <name type="scientific">Streptomyces gilvosporeus</name>
    <dbReference type="NCBI Taxonomy" id="553510"/>
    <lineage>
        <taxon>Bacteria</taxon>
        <taxon>Bacillati</taxon>
        <taxon>Actinomycetota</taxon>
        <taxon>Actinomycetes</taxon>
        <taxon>Kitasatosporales</taxon>
        <taxon>Streptomycetaceae</taxon>
        <taxon>Streptomyces</taxon>
    </lineage>
</organism>